<dbReference type="Gene3D" id="3.30.40.10">
    <property type="entry name" value="Zinc/RING finger domain, C3HC4 (zinc finger)"/>
    <property type="match status" value="1"/>
</dbReference>
<feature type="compositionally biased region" description="Basic and acidic residues" evidence="10">
    <location>
        <begin position="122"/>
        <end position="136"/>
    </location>
</feature>
<dbReference type="SMART" id="SM00647">
    <property type="entry name" value="IBR"/>
    <property type="match status" value="1"/>
</dbReference>
<feature type="domain" description="RING-type" evidence="13">
    <location>
        <begin position="744"/>
        <end position="954"/>
    </location>
</feature>
<dbReference type="SUPFAM" id="SSF54928">
    <property type="entry name" value="RNA-binding domain, RBD"/>
    <property type="match status" value="1"/>
</dbReference>
<dbReference type="InterPro" id="IPR017907">
    <property type="entry name" value="Znf_RING_CS"/>
</dbReference>
<keyword evidence="8 9" id="KW-0862">Zinc</keyword>
<comment type="caution">
    <text evidence="14">The sequence shown here is derived from an EMBL/GenBank/DDBJ whole genome shotgun (WGS) entry which is preliminary data.</text>
</comment>
<evidence type="ECO:0000259" key="13">
    <source>
        <dbReference type="PROSITE" id="PS51873"/>
    </source>
</evidence>
<evidence type="ECO:0000256" key="1">
    <source>
        <dbReference type="ARBA" id="ARBA00001798"/>
    </source>
</evidence>
<keyword evidence="4 9" id="KW-0479">Metal-binding</keyword>
<evidence type="ECO:0000256" key="6">
    <source>
        <dbReference type="ARBA" id="ARBA00022771"/>
    </source>
</evidence>
<reference evidence="14 15" key="1">
    <citation type="submission" date="2024-02" db="EMBL/GenBank/DDBJ databases">
        <title>A draft genome for the cacao thread blight pathogen Marasmius crinis-equi.</title>
        <authorList>
            <person name="Cohen S.P."/>
            <person name="Baruah I.K."/>
            <person name="Amoako-Attah I."/>
            <person name="Bukari Y."/>
            <person name="Meinhardt L.W."/>
            <person name="Bailey B.A."/>
        </authorList>
    </citation>
    <scope>NUCLEOTIDE SEQUENCE [LARGE SCALE GENOMIC DNA]</scope>
    <source>
        <strain evidence="14 15">GH-76</strain>
    </source>
</reference>
<keyword evidence="15" id="KW-1185">Reference proteome</keyword>
<dbReference type="CDD" id="cd22585">
    <property type="entry name" value="Rcat_RBR_DEAH12-like"/>
    <property type="match status" value="1"/>
</dbReference>
<dbReference type="InterPro" id="IPR027370">
    <property type="entry name" value="Znf-RING_euk"/>
</dbReference>
<dbReference type="InterPro" id="IPR000571">
    <property type="entry name" value="Znf_CCCH"/>
</dbReference>
<dbReference type="InterPro" id="IPR001841">
    <property type="entry name" value="Znf_RING"/>
</dbReference>
<feature type="domain" description="RING-type" evidence="11">
    <location>
        <begin position="748"/>
        <end position="791"/>
    </location>
</feature>
<organism evidence="14 15">
    <name type="scientific">Marasmius crinis-equi</name>
    <dbReference type="NCBI Taxonomy" id="585013"/>
    <lineage>
        <taxon>Eukaryota</taxon>
        <taxon>Fungi</taxon>
        <taxon>Dikarya</taxon>
        <taxon>Basidiomycota</taxon>
        <taxon>Agaricomycotina</taxon>
        <taxon>Agaricomycetes</taxon>
        <taxon>Agaricomycetidae</taxon>
        <taxon>Agaricales</taxon>
        <taxon>Marasmiineae</taxon>
        <taxon>Marasmiaceae</taxon>
        <taxon>Marasmius</taxon>
    </lineage>
</organism>
<evidence type="ECO:0000313" key="15">
    <source>
        <dbReference type="Proteomes" id="UP001465976"/>
    </source>
</evidence>
<feature type="region of interest" description="Disordered" evidence="10">
    <location>
        <begin position="112"/>
        <end position="170"/>
    </location>
</feature>
<evidence type="ECO:0000256" key="7">
    <source>
        <dbReference type="ARBA" id="ARBA00022786"/>
    </source>
</evidence>
<dbReference type="InterPro" id="IPR044066">
    <property type="entry name" value="TRIAD_supradom"/>
</dbReference>
<dbReference type="Pfam" id="PF01485">
    <property type="entry name" value="IBR"/>
    <property type="match status" value="1"/>
</dbReference>
<dbReference type="InterPro" id="IPR002867">
    <property type="entry name" value="IBR_dom"/>
</dbReference>
<dbReference type="EC" id="2.3.2.31" evidence="2"/>
<feature type="region of interest" description="Disordered" evidence="10">
    <location>
        <begin position="193"/>
        <end position="220"/>
    </location>
</feature>
<dbReference type="PANTHER" id="PTHR11685">
    <property type="entry name" value="RBR FAMILY RING FINGER AND IBR DOMAIN-CONTAINING"/>
    <property type="match status" value="1"/>
</dbReference>
<dbReference type="PROSITE" id="PS50103">
    <property type="entry name" value="ZF_C3H1"/>
    <property type="match status" value="2"/>
</dbReference>
<dbReference type="CDD" id="cd20335">
    <property type="entry name" value="BRcat_RBR"/>
    <property type="match status" value="1"/>
</dbReference>
<feature type="domain" description="C3H1-type" evidence="12">
    <location>
        <begin position="82"/>
        <end position="109"/>
    </location>
</feature>
<sequence>MSMPPEKQWSSTPPNQVCLFYLKGRCKFGAKCKKSHIQANGLAVEQSSGSALNQVPTDAHPAKDPDPVRNTPGQGQVSHPKRNQVGVCFDWDQGKCNRGDNCKFRHERNGNNAAVAARQSRTRADASRSPVEEHVAGGKSRARRKGVRELVQRSHREAEESRLREADEGLRREAEEQRLLELEEKRHREALEKRRREAQEKRQQELQEQAEARRRKAEEEAAERERLRREAERRAEKLRIEEEARREERDRIDAAKTIQRLVLGSTIVKFSAGFNIDRLLTGFDSCQIRVKDLPADAKEHEVRNLLSNQGMDKEMFQFVSLKKWKGKREANFIIEGERGRTLALGLDAISFRGQALTIEASNNGTLEGMHSNNSAALFINWRIPSARFVATYSTPEEAAHKRSILDGRALNGRKIRVEENRFRGGHVIDPYSVLINGVPLHTSIEDIRELFQTVTIRQLPTGQYNEYLVEDWLKGHVRGIMNGGFVDFEQSRLDAAQGNRSLHVQFRTWEDAKKVHDQLANRKFPTIGNSTFRLWLPNPYQITIPMQQYQSQKKQWDSLVKDTKNKKDSILHVRLLDDKAILRVGGDDTKAVGILKVRVESLVAGATLQGMWHTWFGSAAGKAFFELVCTATGAYIRHDWRVKVLKVYGDTAAISKAKEMMNEEIERLSGLEHTESLKQQSIRFFVQRGVAALKEAFGEDSVTLNISTFPVRITVRGGEEARHLLKKLVNESLYSVMTDFSTPSGSSCPICLTEVSNPVKLGCGHEYCMACIRHFFTADINNFPIICIGDETKCMKPIALPVIEKYLTPSQFNALLETAFTRHIESNPQIYRYCNTPDCRQIYRCDSTAKTRTCPSCLAAVCVKCHEERHDGMTCEERRVHVDPAEQERLNDAWASEAGVKRCPSCRVWIEKIDGCNHMTCICGAHICWVCMGVFQAHTIYVHMTVAHGGIHDGERRQGWCVVM</sequence>
<dbReference type="Gene3D" id="1.20.120.1750">
    <property type="match status" value="1"/>
</dbReference>
<keyword evidence="5" id="KW-0677">Repeat</keyword>
<evidence type="ECO:0000259" key="12">
    <source>
        <dbReference type="PROSITE" id="PS50103"/>
    </source>
</evidence>
<dbReference type="SMART" id="SM00356">
    <property type="entry name" value="ZnF_C3H1"/>
    <property type="match status" value="2"/>
</dbReference>
<feature type="region of interest" description="Disordered" evidence="10">
    <location>
        <begin position="48"/>
        <end position="82"/>
    </location>
</feature>
<evidence type="ECO:0000256" key="10">
    <source>
        <dbReference type="SAM" id="MobiDB-lite"/>
    </source>
</evidence>
<evidence type="ECO:0000256" key="2">
    <source>
        <dbReference type="ARBA" id="ARBA00012251"/>
    </source>
</evidence>
<dbReference type="PROSITE" id="PS00518">
    <property type="entry name" value="ZF_RING_1"/>
    <property type="match status" value="1"/>
</dbReference>
<feature type="domain" description="C3H1-type" evidence="12">
    <location>
        <begin position="12"/>
        <end position="39"/>
    </location>
</feature>
<dbReference type="Pfam" id="PF26200">
    <property type="entry name" value="Rcat_RNF216"/>
    <property type="match status" value="1"/>
</dbReference>
<feature type="zinc finger region" description="C3H1-type" evidence="9">
    <location>
        <begin position="12"/>
        <end position="39"/>
    </location>
</feature>
<name>A0ABR3EVS7_9AGAR</name>
<dbReference type="Gene3D" id="3.30.1370.210">
    <property type="match status" value="1"/>
</dbReference>
<proteinExistence type="predicted"/>
<dbReference type="InterPro" id="IPR031127">
    <property type="entry name" value="E3_UB_ligase_RBR"/>
</dbReference>
<dbReference type="InterPro" id="IPR013083">
    <property type="entry name" value="Znf_RING/FYVE/PHD"/>
</dbReference>
<dbReference type="Pfam" id="PF13445">
    <property type="entry name" value="zf-RING_UBOX"/>
    <property type="match status" value="1"/>
</dbReference>
<dbReference type="InterPro" id="IPR035979">
    <property type="entry name" value="RBD_domain_sf"/>
</dbReference>
<comment type="catalytic activity">
    <reaction evidence="1">
        <text>[E2 ubiquitin-conjugating enzyme]-S-ubiquitinyl-L-cysteine + [acceptor protein]-L-lysine = [E2 ubiquitin-conjugating enzyme]-L-cysteine + [acceptor protein]-N(6)-ubiquitinyl-L-lysine.</text>
        <dbReference type="EC" id="2.3.2.31"/>
    </reaction>
</comment>
<evidence type="ECO:0000259" key="11">
    <source>
        <dbReference type="PROSITE" id="PS50089"/>
    </source>
</evidence>
<dbReference type="PROSITE" id="PS51873">
    <property type="entry name" value="TRIAD"/>
    <property type="match status" value="1"/>
</dbReference>
<dbReference type="EMBL" id="JBAHYK010001704">
    <property type="protein sequence ID" value="KAL0567000.1"/>
    <property type="molecule type" value="Genomic_DNA"/>
</dbReference>
<evidence type="ECO:0000256" key="3">
    <source>
        <dbReference type="ARBA" id="ARBA00022679"/>
    </source>
</evidence>
<dbReference type="Proteomes" id="UP001465976">
    <property type="component" value="Unassembled WGS sequence"/>
</dbReference>
<dbReference type="PROSITE" id="PS50089">
    <property type="entry name" value="ZF_RING_2"/>
    <property type="match status" value="1"/>
</dbReference>
<evidence type="ECO:0000256" key="4">
    <source>
        <dbReference type="ARBA" id="ARBA00022723"/>
    </source>
</evidence>
<evidence type="ECO:0000313" key="14">
    <source>
        <dbReference type="EMBL" id="KAL0567000.1"/>
    </source>
</evidence>
<evidence type="ECO:0000256" key="8">
    <source>
        <dbReference type="ARBA" id="ARBA00022833"/>
    </source>
</evidence>
<feature type="zinc finger region" description="C3H1-type" evidence="9">
    <location>
        <begin position="82"/>
        <end position="109"/>
    </location>
</feature>
<gene>
    <name evidence="14" type="ORF">V5O48_014992</name>
</gene>
<feature type="compositionally biased region" description="Basic and acidic residues" evidence="10">
    <location>
        <begin position="147"/>
        <end position="170"/>
    </location>
</feature>
<evidence type="ECO:0000256" key="5">
    <source>
        <dbReference type="ARBA" id="ARBA00022737"/>
    </source>
</evidence>
<accession>A0ABR3EVS7</accession>
<keyword evidence="7" id="KW-0833">Ubl conjugation pathway</keyword>
<keyword evidence="3" id="KW-0808">Transferase</keyword>
<evidence type="ECO:0000256" key="9">
    <source>
        <dbReference type="PROSITE-ProRule" id="PRU00723"/>
    </source>
</evidence>
<keyword evidence="6 9" id="KW-0863">Zinc-finger</keyword>
<dbReference type="SUPFAM" id="SSF57850">
    <property type="entry name" value="RING/U-box"/>
    <property type="match status" value="3"/>
</dbReference>
<protein>
    <recommendedName>
        <fullName evidence="2">RBR-type E3 ubiquitin transferase</fullName>
        <ecNumber evidence="2">2.3.2.31</ecNumber>
    </recommendedName>
</protein>